<keyword evidence="3" id="KW-1185">Reference proteome</keyword>
<evidence type="ECO:0000256" key="1">
    <source>
        <dbReference type="SAM" id="MobiDB-lite"/>
    </source>
</evidence>
<reference evidence="2 3" key="2">
    <citation type="submission" date="2018-11" db="EMBL/GenBank/DDBJ databases">
        <authorList>
            <consortium name="Pathogen Informatics"/>
        </authorList>
    </citation>
    <scope>NUCLEOTIDE SEQUENCE [LARGE SCALE GENOMIC DNA]</scope>
</reference>
<sequence>MRPFLEGHGYWMSIPKPWKRKQAPPDSKSREEKRLKLEKTIESLTATKKRRRKSRTQVSYKEGQSLFVLPKALSEGIRHWKNYEIRFREWTERKASRCNPIDDDSYLGSDYENENSNLDVSVLSQSCEDDPVRGFYTIWHTNTKKVAKSKLSTPDKVVEYVGSVWGSAQVERSLSKPPKGAVCGRINDAASLSARARDVLQRWSRVVSRVPAGDDSGEDEDPVEMWNRAVEVSGRDSSLEDSSLIPSTCSEKSARLTRKKKRDESETPSGPTPKRSTQSRATPSRKTDEEPIEMRLKALKSWRNIEDIQEYTTPAHLFDSVVLPALTYEILGVTQAG</sequence>
<reference evidence="4" key="1">
    <citation type="submission" date="2017-02" db="UniProtKB">
        <authorList>
            <consortium name="WormBaseParasite"/>
        </authorList>
    </citation>
    <scope>IDENTIFICATION</scope>
</reference>
<dbReference type="EMBL" id="UYSL01022759">
    <property type="protein sequence ID" value="VDL81084.1"/>
    <property type="molecule type" value="Genomic_DNA"/>
</dbReference>
<feature type="region of interest" description="Disordered" evidence="1">
    <location>
        <begin position="250"/>
        <end position="292"/>
    </location>
</feature>
<gene>
    <name evidence="2" type="ORF">NBR_LOCUS17429</name>
</gene>
<proteinExistence type="predicted"/>
<dbReference type="Proteomes" id="UP000271162">
    <property type="component" value="Unassembled WGS sequence"/>
</dbReference>
<organism evidence="4">
    <name type="scientific">Nippostrongylus brasiliensis</name>
    <name type="common">Rat hookworm</name>
    <dbReference type="NCBI Taxonomy" id="27835"/>
    <lineage>
        <taxon>Eukaryota</taxon>
        <taxon>Metazoa</taxon>
        <taxon>Ecdysozoa</taxon>
        <taxon>Nematoda</taxon>
        <taxon>Chromadorea</taxon>
        <taxon>Rhabditida</taxon>
        <taxon>Rhabditina</taxon>
        <taxon>Rhabditomorpha</taxon>
        <taxon>Strongyloidea</taxon>
        <taxon>Heligmosomidae</taxon>
        <taxon>Nippostrongylus</taxon>
    </lineage>
</organism>
<dbReference type="AlphaFoldDB" id="A0A0N4YK80"/>
<feature type="compositionally biased region" description="Polar residues" evidence="1">
    <location>
        <begin position="274"/>
        <end position="284"/>
    </location>
</feature>
<evidence type="ECO:0000313" key="4">
    <source>
        <dbReference type="WBParaSite" id="NBR_0001742801-mRNA-1"/>
    </source>
</evidence>
<name>A0A0N4YK80_NIPBR</name>
<protein>
    <submittedName>
        <fullName evidence="2 4">Uncharacterized protein</fullName>
    </submittedName>
</protein>
<feature type="compositionally biased region" description="Basic and acidic residues" evidence="1">
    <location>
        <begin position="27"/>
        <end position="36"/>
    </location>
</feature>
<accession>A0A0N4YK80</accession>
<evidence type="ECO:0000313" key="3">
    <source>
        <dbReference type="Proteomes" id="UP000271162"/>
    </source>
</evidence>
<evidence type="ECO:0000313" key="2">
    <source>
        <dbReference type="EMBL" id="VDL81084.1"/>
    </source>
</evidence>
<dbReference type="OMA" id="IWHIGRI"/>
<dbReference type="WBParaSite" id="NBR_0001742801-mRNA-1">
    <property type="protein sequence ID" value="NBR_0001742801-mRNA-1"/>
    <property type="gene ID" value="NBR_0001742801"/>
</dbReference>
<feature type="region of interest" description="Disordered" evidence="1">
    <location>
        <begin position="15"/>
        <end position="36"/>
    </location>
</feature>